<dbReference type="Gene3D" id="3.40.50.300">
    <property type="entry name" value="P-loop containing nucleotide triphosphate hydrolases"/>
    <property type="match status" value="1"/>
</dbReference>
<dbReference type="SMART" id="SM00174">
    <property type="entry name" value="RHO"/>
    <property type="match status" value="1"/>
</dbReference>
<evidence type="ECO:0000256" key="1">
    <source>
        <dbReference type="ARBA" id="ARBA00022741"/>
    </source>
</evidence>
<dbReference type="Proteomes" id="UP001295684">
    <property type="component" value="Unassembled WGS sequence"/>
</dbReference>
<accession>A0AAD2D472</accession>
<dbReference type="GO" id="GO:0003924">
    <property type="term" value="F:GTPase activity"/>
    <property type="evidence" value="ECO:0007669"/>
    <property type="project" value="InterPro"/>
</dbReference>
<dbReference type="SMART" id="SM00173">
    <property type="entry name" value="RAS"/>
    <property type="match status" value="1"/>
</dbReference>
<dbReference type="Pfam" id="PF00071">
    <property type="entry name" value="Ras"/>
    <property type="match status" value="1"/>
</dbReference>
<evidence type="ECO:0000313" key="2">
    <source>
        <dbReference type="EMBL" id="CAI2380449.1"/>
    </source>
</evidence>
<comment type="caution">
    <text evidence="2">The sequence shown here is derived from an EMBL/GenBank/DDBJ whole genome shotgun (WGS) entry which is preliminary data.</text>
</comment>
<sequence length="182" mass="20889">MEIERNFITPEQPPEVSQLKIVVVGEKGCGKTTICKQLCEEGKFDVEPTVGSDFYTTQMTSKKKLVQVNLWDLSGDKSYLDVRNEFYRDSDILLAVYDITNKRSFDSLDMWLREVSKFGGESLPVYLCGTKAEQESRRKVDTDEAKEWSNSRSFQGFCEIKPTVEGDSSVQALFERIVMRHM</sequence>
<evidence type="ECO:0000313" key="3">
    <source>
        <dbReference type="Proteomes" id="UP001295684"/>
    </source>
</evidence>
<dbReference type="PROSITE" id="PS51419">
    <property type="entry name" value="RAB"/>
    <property type="match status" value="1"/>
</dbReference>
<gene>
    <name evidence="2" type="ORF">ECRASSUSDP1_LOCUS21883</name>
</gene>
<dbReference type="AlphaFoldDB" id="A0AAD2D472"/>
<dbReference type="GO" id="GO:0005525">
    <property type="term" value="F:GTP binding"/>
    <property type="evidence" value="ECO:0007669"/>
    <property type="project" value="InterPro"/>
</dbReference>
<name>A0AAD2D472_EUPCR</name>
<keyword evidence="1" id="KW-0547">Nucleotide-binding</keyword>
<dbReference type="InterPro" id="IPR005225">
    <property type="entry name" value="Small_GTP-bd"/>
</dbReference>
<dbReference type="SUPFAM" id="SSF52540">
    <property type="entry name" value="P-loop containing nucleoside triphosphate hydrolases"/>
    <property type="match status" value="1"/>
</dbReference>
<dbReference type="PROSITE" id="PS51420">
    <property type="entry name" value="RHO"/>
    <property type="match status" value="1"/>
</dbReference>
<dbReference type="PANTHER" id="PTHR47978">
    <property type="match status" value="1"/>
</dbReference>
<reference evidence="2" key="1">
    <citation type="submission" date="2023-07" db="EMBL/GenBank/DDBJ databases">
        <authorList>
            <consortium name="AG Swart"/>
            <person name="Singh M."/>
            <person name="Singh A."/>
            <person name="Seah K."/>
            <person name="Emmerich C."/>
        </authorList>
    </citation>
    <scope>NUCLEOTIDE SEQUENCE</scope>
    <source>
        <strain evidence="2">DP1</strain>
    </source>
</reference>
<dbReference type="InterPro" id="IPR027417">
    <property type="entry name" value="P-loop_NTPase"/>
</dbReference>
<protein>
    <submittedName>
        <fullName evidence="2">Uncharacterized protein</fullName>
    </submittedName>
</protein>
<dbReference type="EMBL" id="CAMPGE010022407">
    <property type="protein sequence ID" value="CAI2380449.1"/>
    <property type="molecule type" value="Genomic_DNA"/>
</dbReference>
<dbReference type="PRINTS" id="PR00449">
    <property type="entry name" value="RASTRNSFRMNG"/>
</dbReference>
<proteinExistence type="predicted"/>
<dbReference type="InterPro" id="IPR001806">
    <property type="entry name" value="Small_GTPase"/>
</dbReference>
<dbReference type="NCBIfam" id="TIGR00231">
    <property type="entry name" value="small_GTP"/>
    <property type="match status" value="1"/>
</dbReference>
<keyword evidence="3" id="KW-1185">Reference proteome</keyword>
<dbReference type="SMART" id="SM00175">
    <property type="entry name" value="RAB"/>
    <property type="match status" value="1"/>
</dbReference>
<organism evidence="2 3">
    <name type="scientific">Euplotes crassus</name>
    <dbReference type="NCBI Taxonomy" id="5936"/>
    <lineage>
        <taxon>Eukaryota</taxon>
        <taxon>Sar</taxon>
        <taxon>Alveolata</taxon>
        <taxon>Ciliophora</taxon>
        <taxon>Intramacronucleata</taxon>
        <taxon>Spirotrichea</taxon>
        <taxon>Hypotrichia</taxon>
        <taxon>Euplotida</taxon>
        <taxon>Euplotidae</taxon>
        <taxon>Moneuplotes</taxon>
    </lineage>
</organism>
<dbReference type="PROSITE" id="PS51421">
    <property type="entry name" value="RAS"/>
    <property type="match status" value="1"/>
</dbReference>